<proteinExistence type="predicted"/>
<dbReference type="Pfam" id="PF05751">
    <property type="entry name" value="FixH"/>
    <property type="match status" value="1"/>
</dbReference>
<keyword evidence="1" id="KW-0472">Membrane</keyword>
<reference evidence="2" key="1">
    <citation type="submission" date="2021-09" db="EMBL/GenBank/DDBJ databases">
        <title>Genome of Aequorivita sp. strain F64183.</title>
        <authorList>
            <person name="Wang Y."/>
        </authorList>
    </citation>
    <scope>NUCLEOTIDE SEQUENCE</scope>
    <source>
        <strain evidence="2">F64183</strain>
    </source>
</reference>
<dbReference type="AlphaFoldDB" id="A0A9X1R1N9"/>
<feature type="transmembrane region" description="Helical" evidence="1">
    <location>
        <begin position="6"/>
        <end position="25"/>
    </location>
</feature>
<dbReference type="EMBL" id="JAIRBB010000009">
    <property type="protein sequence ID" value="MCG2431525.1"/>
    <property type="molecule type" value="Genomic_DNA"/>
</dbReference>
<dbReference type="RefSeq" id="WP_237608624.1">
    <property type="nucleotide sequence ID" value="NZ_JAIRBB010000009.1"/>
</dbReference>
<evidence type="ECO:0000256" key="1">
    <source>
        <dbReference type="SAM" id="Phobius"/>
    </source>
</evidence>
<name>A0A9X1R1N9_9FLAO</name>
<comment type="caution">
    <text evidence="2">The sequence shown here is derived from an EMBL/GenBank/DDBJ whole genome shotgun (WGS) entry which is preliminary data.</text>
</comment>
<keyword evidence="1" id="KW-1133">Transmembrane helix</keyword>
<dbReference type="Proteomes" id="UP001139462">
    <property type="component" value="Unassembled WGS sequence"/>
</dbReference>
<keyword evidence="1" id="KW-0812">Transmembrane</keyword>
<evidence type="ECO:0000313" key="3">
    <source>
        <dbReference type="Proteomes" id="UP001139462"/>
    </source>
</evidence>
<keyword evidence="3" id="KW-1185">Reference proteome</keyword>
<gene>
    <name evidence="2" type="ORF">K8344_10380</name>
</gene>
<organism evidence="2 3">
    <name type="scientific">Aequorivita xiaoshiensis</name>
    <dbReference type="NCBI Taxonomy" id="2874476"/>
    <lineage>
        <taxon>Bacteria</taxon>
        <taxon>Pseudomonadati</taxon>
        <taxon>Bacteroidota</taxon>
        <taxon>Flavobacteriia</taxon>
        <taxon>Flavobacteriales</taxon>
        <taxon>Flavobacteriaceae</taxon>
        <taxon>Aequorivita</taxon>
    </lineage>
</organism>
<protein>
    <submittedName>
        <fullName evidence="2">FixH family protein</fullName>
    </submittedName>
</protein>
<evidence type="ECO:0000313" key="2">
    <source>
        <dbReference type="EMBL" id="MCG2431525.1"/>
    </source>
</evidence>
<accession>A0A9X1R1N9</accession>
<dbReference type="InterPro" id="IPR008620">
    <property type="entry name" value="FixH"/>
</dbReference>
<sequence>MKINWGTGLVIGMVLFISFILFFVIKISTQNKYDFDLVTEDYYQKELVFQKEMDDQTNSHTLKSKVKGKRTAEGWLITFPEEVDYSKVSGTVLMYRPSNKKLDFKMPLKLSSSTLLIPDEKLVGGRWNTIVHWSIDGEDYLFKDEIIY</sequence>